<reference evidence="2 3" key="2">
    <citation type="submission" date="2016-03" db="EMBL/GenBank/DDBJ databases">
        <title>New uncultured bacterium of the family Gallionellaceae from acid mine drainage: description and reconstruction of genome based on metagenomic analysis of microbial community.</title>
        <authorList>
            <person name="Kadnikov V."/>
            <person name="Ivasenko D."/>
            <person name="Beletsky A."/>
            <person name="Mardanov A."/>
            <person name="Danilova E."/>
            <person name="Pimenov N."/>
            <person name="Karnachuk O."/>
            <person name="Ravin N."/>
        </authorList>
    </citation>
    <scope>NUCLEOTIDE SEQUENCE [LARGE SCALE GENOMIC DNA]</scope>
    <source>
        <strain evidence="2">ShG14-8</strain>
    </source>
</reference>
<feature type="transmembrane region" description="Helical" evidence="1">
    <location>
        <begin position="41"/>
        <end position="60"/>
    </location>
</feature>
<evidence type="ECO:0000256" key="1">
    <source>
        <dbReference type="SAM" id="Phobius"/>
    </source>
</evidence>
<keyword evidence="1" id="KW-0472">Membrane</keyword>
<accession>A0A139BUT0</accession>
<organism evidence="2 3">
    <name type="scientific">Candidatus Gallionella acididurans</name>
    <dbReference type="NCBI Taxonomy" id="1796491"/>
    <lineage>
        <taxon>Bacteria</taxon>
        <taxon>Pseudomonadati</taxon>
        <taxon>Pseudomonadota</taxon>
        <taxon>Betaproteobacteria</taxon>
        <taxon>Nitrosomonadales</taxon>
        <taxon>Gallionellaceae</taxon>
        <taxon>Gallionella</taxon>
    </lineage>
</organism>
<protein>
    <submittedName>
        <fullName evidence="2">Uncharacterized protein</fullName>
    </submittedName>
</protein>
<proteinExistence type="predicted"/>
<comment type="caution">
    <text evidence="2">The sequence shown here is derived from an EMBL/GenBank/DDBJ whole genome shotgun (WGS) entry which is preliminary data.</text>
</comment>
<gene>
    <name evidence="2" type="ORF">AWT59_1177</name>
</gene>
<evidence type="ECO:0000313" key="2">
    <source>
        <dbReference type="EMBL" id="KXS32714.1"/>
    </source>
</evidence>
<keyword evidence="1" id="KW-1133">Transmembrane helix</keyword>
<keyword evidence="1" id="KW-0812">Transmembrane</keyword>
<reference evidence="2 3" key="1">
    <citation type="submission" date="2016-02" db="EMBL/GenBank/DDBJ databases">
        <authorList>
            <person name="Wen L."/>
            <person name="He K."/>
            <person name="Yang H."/>
        </authorList>
    </citation>
    <scope>NUCLEOTIDE SEQUENCE [LARGE SCALE GENOMIC DNA]</scope>
    <source>
        <strain evidence="2">ShG14-8</strain>
    </source>
</reference>
<evidence type="ECO:0000313" key="3">
    <source>
        <dbReference type="Proteomes" id="UP000070578"/>
    </source>
</evidence>
<name>A0A139BUT0_9PROT</name>
<sequence length="88" mass="9664">MPEQLMQMQTAADPCAVQKSADMQPCMEHCAQSSDITKFTFYMPFVLPAMMAGLSLFTAADANGLKASEYPPATTGPPLYLRFLRLLN</sequence>
<dbReference type="AlphaFoldDB" id="A0A139BUT0"/>
<dbReference type="EMBL" id="LSLI01000021">
    <property type="protein sequence ID" value="KXS32714.1"/>
    <property type="molecule type" value="Genomic_DNA"/>
</dbReference>
<dbReference type="Proteomes" id="UP000070578">
    <property type="component" value="Unassembled WGS sequence"/>
</dbReference>